<feature type="region of interest" description="Disordered" evidence="1">
    <location>
        <begin position="55"/>
        <end position="78"/>
    </location>
</feature>
<dbReference type="AlphaFoldDB" id="D8P6P8"/>
<sequence length="78" mass="8704">MRSMRRGGGRFLMDTLSNGRCLKCLTIVDDFTKEAVDIVVDHSISGLYVDERWTTPRASEATPKRGTGTEGQSLRAER</sequence>
<keyword evidence="2" id="KW-0614">Plasmid</keyword>
<geneLocation type="plasmid" evidence="2">
    <name>RCFBPv3_mp</name>
</geneLocation>
<name>D8P6P8_RALSL</name>
<reference evidence="2" key="1">
    <citation type="journal article" date="2010" name="BMC Genomics">
        <title>Genomes of three tomato pathogens within the Ralstonia solanacearum species complex reveal significant evolutionary divergence.</title>
        <authorList>
            <person name="Remenant B."/>
            <person name="Coupat-Goutaland B."/>
            <person name="Guidot A."/>
            <person name="Cellier G."/>
            <person name="Wicker E."/>
            <person name="Allen C."/>
            <person name="Fegan M."/>
            <person name="Pruvost O."/>
            <person name="Elbaz M."/>
            <person name="Calteau A."/>
            <person name="Salvignol G."/>
            <person name="Mornico D."/>
            <person name="Mangenot S."/>
            <person name="Barbe V."/>
            <person name="Medigue C."/>
            <person name="Prior P."/>
        </authorList>
    </citation>
    <scope>NUCLEOTIDE SEQUENCE [LARGE SCALE GENOMIC DNA]</scope>
    <source>
        <strain evidence="2">CFBP2957</strain>
        <plasmid evidence="2">RCFBPv3_mp</plasmid>
    </source>
</reference>
<accession>D8P6P8</accession>
<gene>
    <name evidence="2" type="ORF">RCFBP_mp30505</name>
</gene>
<evidence type="ECO:0000313" key="2">
    <source>
        <dbReference type="EMBL" id="CBJ54584.1"/>
    </source>
</evidence>
<proteinExistence type="predicted"/>
<reference evidence="2" key="2">
    <citation type="submission" date="2010-02" db="EMBL/GenBank/DDBJ databases">
        <authorList>
            <person name="Genoscope - CEA"/>
        </authorList>
    </citation>
    <scope>NUCLEOTIDE SEQUENCE</scope>
    <source>
        <strain evidence="2">CFBP2957</strain>
        <plasmid evidence="2">RCFBPv3_mp</plasmid>
    </source>
</reference>
<dbReference type="PANTHER" id="PTHR47515">
    <property type="entry name" value="LOW CALCIUM RESPONSE LOCUS PROTEIN T"/>
    <property type="match status" value="1"/>
</dbReference>
<protein>
    <submittedName>
        <fullName evidence="2">Transposase</fullName>
    </submittedName>
</protein>
<organism evidence="2">
    <name type="scientific">Ralstonia solanacearum CFBP2957</name>
    <dbReference type="NCBI Taxonomy" id="859656"/>
    <lineage>
        <taxon>Bacteria</taxon>
        <taxon>Pseudomonadati</taxon>
        <taxon>Pseudomonadota</taxon>
        <taxon>Betaproteobacteria</taxon>
        <taxon>Burkholderiales</taxon>
        <taxon>Burkholderiaceae</taxon>
        <taxon>Ralstonia</taxon>
        <taxon>Ralstonia solanacearum species complex</taxon>
    </lineage>
</organism>
<evidence type="ECO:0000256" key="1">
    <source>
        <dbReference type="SAM" id="MobiDB-lite"/>
    </source>
</evidence>
<dbReference type="EMBL" id="FP885907">
    <property type="protein sequence ID" value="CBJ54584.1"/>
    <property type="molecule type" value="Genomic_DNA"/>
</dbReference>
<dbReference type="PANTHER" id="PTHR47515:SF1">
    <property type="entry name" value="BLR2054 PROTEIN"/>
    <property type="match status" value="1"/>
</dbReference>